<dbReference type="Pfam" id="PF00650">
    <property type="entry name" value="CRAL_TRIO"/>
    <property type="match status" value="1"/>
</dbReference>
<dbReference type="SUPFAM" id="SSF46938">
    <property type="entry name" value="CRAL/TRIO N-terminal domain"/>
    <property type="match status" value="1"/>
</dbReference>
<evidence type="ECO:0000259" key="2">
    <source>
        <dbReference type="PROSITE" id="PS50191"/>
    </source>
</evidence>
<dbReference type="InterPro" id="IPR036865">
    <property type="entry name" value="CRAL-TRIO_dom_sf"/>
</dbReference>
<dbReference type="SUPFAM" id="SSF52087">
    <property type="entry name" value="CRAL/TRIO domain"/>
    <property type="match status" value="1"/>
</dbReference>
<protein>
    <recommendedName>
        <fullName evidence="2">CRAL-TRIO domain-containing protein</fullName>
    </recommendedName>
</protein>
<accession>A0A0D2MPT5</accession>
<feature type="region of interest" description="Disordered" evidence="1">
    <location>
        <begin position="34"/>
        <end position="54"/>
    </location>
</feature>
<dbReference type="InterPro" id="IPR001251">
    <property type="entry name" value="CRAL-TRIO_dom"/>
</dbReference>
<evidence type="ECO:0000256" key="1">
    <source>
        <dbReference type="SAM" id="MobiDB-lite"/>
    </source>
</evidence>
<gene>
    <name evidence="3" type="ORF">MNEG_3314</name>
</gene>
<dbReference type="InterPro" id="IPR052578">
    <property type="entry name" value="PI_Transfer_CRAL-TRIO"/>
</dbReference>
<dbReference type="Gene3D" id="3.40.525.10">
    <property type="entry name" value="CRAL-TRIO lipid binding domain"/>
    <property type="match status" value="1"/>
</dbReference>
<evidence type="ECO:0000313" key="4">
    <source>
        <dbReference type="Proteomes" id="UP000054498"/>
    </source>
</evidence>
<dbReference type="SMART" id="SM00516">
    <property type="entry name" value="SEC14"/>
    <property type="match status" value="1"/>
</dbReference>
<sequence length="337" mass="35934">MAASLDLFEPLTPAEVDLVLQLKEAMASTVEEGGVSHTPWHGAHPPCNDLPSRRGRRQWSLPKATKMLQATLQWRLETQPHAITWAQVEVEAGSGKNFVSPHPDRDGRPVVTMRPRNQNTGDEKAQVQFLTYCLEHASRLADAQRVGKMTWLIDFVGYSMRNAPSVRTSVEVLHVLQNHYPERLGCAVCYCAPSLFSLTWRAVSPFIDPVTKKKVAFVEKAKAGPNPSKAAATPASDAADADVIVDGGGDGAAVGGLEARFRLEHIEECMGGCLKGSLFDLAKYRARMMAEDAQVAAAIAAISMGKSGGGGGAVLGVESLSSSMSELSTGPAGALAN</sequence>
<reference evidence="3 4" key="1">
    <citation type="journal article" date="2013" name="BMC Genomics">
        <title>Reconstruction of the lipid metabolism for the microalga Monoraphidium neglectum from its genome sequence reveals characteristics suitable for biofuel production.</title>
        <authorList>
            <person name="Bogen C."/>
            <person name="Al-Dilaimi A."/>
            <person name="Albersmeier A."/>
            <person name="Wichmann J."/>
            <person name="Grundmann M."/>
            <person name="Rupp O."/>
            <person name="Lauersen K.J."/>
            <person name="Blifernez-Klassen O."/>
            <person name="Kalinowski J."/>
            <person name="Goesmann A."/>
            <person name="Mussgnug J.H."/>
            <person name="Kruse O."/>
        </authorList>
    </citation>
    <scope>NUCLEOTIDE SEQUENCE [LARGE SCALE GENOMIC DNA]</scope>
    <source>
        <strain evidence="3 4">SAG 48.87</strain>
    </source>
</reference>
<name>A0A0D2MPT5_9CHLO</name>
<dbReference type="PANTHER" id="PTHR45824">
    <property type="entry name" value="GH16843P"/>
    <property type="match status" value="1"/>
</dbReference>
<evidence type="ECO:0000313" key="3">
    <source>
        <dbReference type="EMBL" id="KIZ04645.1"/>
    </source>
</evidence>
<dbReference type="EMBL" id="KK100630">
    <property type="protein sequence ID" value="KIZ04645.1"/>
    <property type="molecule type" value="Genomic_DNA"/>
</dbReference>
<dbReference type="AlphaFoldDB" id="A0A0D2MPT5"/>
<dbReference type="OrthoDB" id="539102at2759"/>
<dbReference type="GO" id="GO:0008526">
    <property type="term" value="F:phosphatidylinositol transfer activity"/>
    <property type="evidence" value="ECO:0007669"/>
    <property type="project" value="TreeGrafter"/>
</dbReference>
<dbReference type="PROSITE" id="PS50191">
    <property type="entry name" value="CRAL_TRIO"/>
    <property type="match status" value="1"/>
</dbReference>
<dbReference type="KEGG" id="mng:MNEG_3314"/>
<dbReference type="Proteomes" id="UP000054498">
    <property type="component" value="Unassembled WGS sequence"/>
</dbReference>
<dbReference type="GeneID" id="25736192"/>
<organism evidence="3 4">
    <name type="scientific">Monoraphidium neglectum</name>
    <dbReference type="NCBI Taxonomy" id="145388"/>
    <lineage>
        <taxon>Eukaryota</taxon>
        <taxon>Viridiplantae</taxon>
        <taxon>Chlorophyta</taxon>
        <taxon>core chlorophytes</taxon>
        <taxon>Chlorophyceae</taxon>
        <taxon>CS clade</taxon>
        <taxon>Sphaeropleales</taxon>
        <taxon>Selenastraceae</taxon>
        <taxon>Monoraphidium</taxon>
    </lineage>
</organism>
<dbReference type="InterPro" id="IPR036273">
    <property type="entry name" value="CRAL/TRIO_N_dom_sf"/>
</dbReference>
<proteinExistence type="predicted"/>
<dbReference type="PANTHER" id="PTHR45824:SF6">
    <property type="entry name" value="F16L1.9 PROTEIN"/>
    <property type="match status" value="1"/>
</dbReference>
<feature type="domain" description="CRAL-TRIO" evidence="2">
    <location>
        <begin position="86"/>
        <end position="278"/>
    </location>
</feature>
<dbReference type="RefSeq" id="XP_013903664.1">
    <property type="nucleotide sequence ID" value="XM_014048210.1"/>
</dbReference>
<dbReference type="CDD" id="cd00170">
    <property type="entry name" value="SEC14"/>
    <property type="match status" value="1"/>
</dbReference>
<keyword evidence="4" id="KW-1185">Reference proteome</keyword>